<comment type="caution">
    <text evidence="3">The sequence shown here is derived from an EMBL/GenBank/DDBJ whole genome shotgun (WGS) entry which is preliminary data.</text>
</comment>
<dbReference type="SMART" id="SM00065">
    <property type="entry name" value="GAF"/>
    <property type="match status" value="1"/>
</dbReference>
<proteinExistence type="inferred from homology"/>
<sequence length="564" mass="61367">MLSQLVVLFAEGSDPVALAKDAVELVGRATDTAAVFVYLWDSEEERLVLRVATAVPQRAGINEIKLRLGEGIAGWAALRERSVIIERDLQDDPRFMGFDAIDENEFQSVLAVPIADEQNQLRGVFALYSMDEAAFGEDELAIAVEVGRLLASGLVRAETVDNLARQSASAHFLLDFPTATRTALVPCLQFAARRLVDLLDAEVCVLEYMSQRESGAAPIMFAFRGDNDEHRVWSTHSRAAAQASIDQHCVGMEHTSVSLGMGASRGILSCYRTARFRAQDFERISALAMQLGVLLEAVDLNSVGSSLATRLRFTHDDAEAGRVLRELGMEGPVCPVLIRVHGVRSDWETTSRSLKEALTAAAGARAVVLLHSTWGMILADAPGGRVSAELSSHLLAAVQRLSEDVGLQAAIGVGNVAATPAQMRQAMANAQKALEWAESYDREQPVTIASYSDIRNVLPLSDVVRGMVPDVVRLVEVLEPLVRYDVEQGAQLVRTLSVLASCGGSVNETTVRLVIHRNTLRQRMQRIEQVLGISLDAASDWPALTMATRVAADRVDRLRPAARR</sequence>
<comment type="similarity">
    <text evidence="1">Belongs to the CdaR family.</text>
</comment>
<dbReference type="RefSeq" id="WP_301217029.1">
    <property type="nucleotide sequence ID" value="NZ_JAROCB010000002.1"/>
</dbReference>
<name>A0ABT8IVJ7_9MICO</name>
<dbReference type="EMBL" id="JAROCB010000002">
    <property type="protein sequence ID" value="MDN4596698.1"/>
    <property type="molecule type" value="Genomic_DNA"/>
</dbReference>
<dbReference type="Pfam" id="PF17853">
    <property type="entry name" value="GGDEF_2"/>
    <property type="match status" value="1"/>
</dbReference>
<dbReference type="SUPFAM" id="SSF55781">
    <property type="entry name" value="GAF domain-like"/>
    <property type="match status" value="1"/>
</dbReference>
<evidence type="ECO:0000259" key="2">
    <source>
        <dbReference type="SMART" id="SM00065"/>
    </source>
</evidence>
<dbReference type="InterPro" id="IPR051448">
    <property type="entry name" value="CdaR-like_regulators"/>
</dbReference>
<dbReference type="InterPro" id="IPR003018">
    <property type="entry name" value="GAF"/>
</dbReference>
<dbReference type="Gene3D" id="1.10.10.2840">
    <property type="entry name" value="PucR C-terminal helix-turn-helix domain"/>
    <property type="match status" value="1"/>
</dbReference>
<protein>
    <submittedName>
        <fullName evidence="3">Helix-turn-helix domain-containing protein</fullName>
    </submittedName>
</protein>
<evidence type="ECO:0000256" key="1">
    <source>
        <dbReference type="ARBA" id="ARBA00006754"/>
    </source>
</evidence>
<gene>
    <name evidence="3" type="ORF">P5G59_06075</name>
</gene>
<evidence type="ECO:0000313" key="4">
    <source>
        <dbReference type="Proteomes" id="UP001174210"/>
    </source>
</evidence>
<dbReference type="PANTHER" id="PTHR33744">
    <property type="entry name" value="CARBOHYDRATE DIACID REGULATOR"/>
    <property type="match status" value="1"/>
</dbReference>
<dbReference type="InterPro" id="IPR029016">
    <property type="entry name" value="GAF-like_dom_sf"/>
</dbReference>
<dbReference type="InterPro" id="IPR025736">
    <property type="entry name" value="PucR_C-HTH_dom"/>
</dbReference>
<dbReference type="Gene3D" id="3.30.450.40">
    <property type="match status" value="1"/>
</dbReference>
<reference evidence="3" key="1">
    <citation type="submission" date="2023-03" db="EMBL/GenBank/DDBJ databases">
        <title>MT1 and MT2 Draft Genomes of Novel Species.</title>
        <authorList>
            <person name="Venkateswaran K."/>
        </authorList>
    </citation>
    <scope>NUCLEOTIDE SEQUENCE</scope>
    <source>
        <strain evidence="3">F6_8S_P_1A</strain>
    </source>
</reference>
<dbReference type="Pfam" id="PF13185">
    <property type="entry name" value="GAF_2"/>
    <property type="match status" value="1"/>
</dbReference>
<organism evidence="3 4">
    <name type="scientific">Leifsonia virtsii</name>
    <dbReference type="NCBI Taxonomy" id="3035915"/>
    <lineage>
        <taxon>Bacteria</taxon>
        <taxon>Bacillati</taxon>
        <taxon>Actinomycetota</taxon>
        <taxon>Actinomycetes</taxon>
        <taxon>Micrococcales</taxon>
        <taxon>Microbacteriaceae</taxon>
        <taxon>Leifsonia</taxon>
    </lineage>
</organism>
<accession>A0ABT8IVJ7</accession>
<dbReference type="InterPro" id="IPR042070">
    <property type="entry name" value="PucR_C-HTH_sf"/>
</dbReference>
<keyword evidence="4" id="KW-1185">Reference proteome</keyword>
<dbReference type="Proteomes" id="UP001174210">
    <property type="component" value="Unassembled WGS sequence"/>
</dbReference>
<feature type="domain" description="GAF" evidence="2">
    <location>
        <begin position="14"/>
        <end position="164"/>
    </location>
</feature>
<dbReference type="Pfam" id="PF13556">
    <property type="entry name" value="HTH_30"/>
    <property type="match status" value="1"/>
</dbReference>
<dbReference type="InterPro" id="IPR041522">
    <property type="entry name" value="CdaR_GGDEF"/>
</dbReference>
<evidence type="ECO:0000313" key="3">
    <source>
        <dbReference type="EMBL" id="MDN4596698.1"/>
    </source>
</evidence>